<accession>A0ABW5WTH2</accession>
<dbReference type="Gene3D" id="3.30.460.10">
    <property type="entry name" value="Beta Polymerase, domain 2"/>
    <property type="match status" value="1"/>
</dbReference>
<dbReference type="PANTHER" id="PTHR34822">
    <property type="entry name" value="GRPB DOMAIN PROTEIN (AFU_ORTHOLOGUE AFUA_1G01530)"/>
    <property type="match status" value="1"/>
</dbReference>
<keyword evidence="2" id="KW-1185">Reference proteome</keyword>
<gene>
    <name evidence="1" type="ORF">ACFSX4_04105</name>
</gene>
<dbReference type="InterPro" id="IPR043519">
    <property type="entry name" value="NT_sf"/>
</dbReference>
<dbReference type="EMBL" id="JBHUOQ010000001">
    <property type="protein sequence ID" value="MFD2829639.1"/>
    <property type="molecule type" value="Genomic_DNA"/>
</dbReference>
<reference evidence="2" key="1">
    <citation type="journal article" date="2019" name="Int. J. Syst. Evol. Microbiol.">
        <title>The Global Catalogue of Microorganisms (GCM) 10K type strain sequencing project: providing services to taxonomists for standard genome sequencing and annotation.</title>
        <authorList>
            <consortium name="The Broad Institute Genomics Platform"/>
            <consortium name="The Broad Institute Genome Sequencing Center for Infectious Disease"/>
            <person name="Wu L."/>
            <person name="Ma J."/>
        </authorList>
    </citation>
    <scope>NUCLEOTIDE SEQUENCE [LARGE SCALE GENOMIC DNA]</scope>
    <source>
        <strain evidence="2">KCTC 33575</strain>
    </source>
</reference>
<evidence type="ECO:0000313" key="2">
    <source>
        <dbReference type="Proteomes" id="UP001597519"/>
    </source>
</evidence>
<dbReference type="PANTHER" id="PTHR34822:SF1">
    <property type="entry name" value="GRPB FAMILY PROTEIN"/>
    <property type="match status" value="1"/>
</dbReference>
<dbReference type="RefSeq" id="WP_377771815.1">
    <property type="nucleotide sequence ID" value="NZ_JBHUOQ010000001.1"/>
</dbReference>
<sequence length="170" mass="20093">MLGLPRGTVFLSEWTKEWAETFIIEKNKIESVFPDENIRVHHIGSTSVEGLKAKPILDIGMEINNFEDIKEYIQGLERIGYKNMGSSILPERYYFIKGEPRTHQIHLFEKGNSFLEEQITFRDILRKNNSIKERYELLKIKLVEAHAEDKHKYAEMKTGFIHDVLEKYEY</sequence>
<evidence type="ECO:0000313" key="1">
    <source>
        <dbReference type="EMBL" id="MFD2829639.1"/>
    </source>
</evidence>
<name>A0ABW5WTH2_9STAP</name>
<organism evidence="1 2">
    <name type="scientific">Corticicoccus populi</name>
    <dbReference type="NCBI Taxonomy" id="1812821"/>
    <lineage>
        <taxon>Bacteria</taxon>
        <taxon>Bacillati</taxon>
        <taxon>Bacillota</taxon>
        <taxon>Bacilli</taxon>
        <taxon>Bacillales</taxon>
        <taxon>Staphylococcaceae</taxon>
        <taxon>Corticicoccus</taxon>
    </lineage>
</organism>
<dbReference type="SUPFAM" id="SSF81301">
    <property type="entry name" value="Nucleotidyltransferase"/>
    <property type="match status" value="1"/>
</dbReference>
<dbReference type="InterPro" id="IPR007344">
    <property type="entry name" value="GrpB/CoaE"/>
</dbReference>
<comment type="caution">
    <text evidence="1">The sequence shown here is derived from an EMBL/GenBank/DDBJ whole genome shotgun (WGS) entry which is preliminary data.</text>
</comment>
<dbReference type="Pfam" id="PF04229">
    <property type="entry name" value="GrpB"/>
    <property type="match status" value="1"/>
</dbReference>
<dbReference type="Proteomes" id="UP001597519">
    <property type="component" value="Unassembled WGS sequence"/>
</dbReference>
<protein>
    <submittedName>
        <fullName evidence="1">GrpB family protein</fullName>
    </submittedName>
</protein>
<proteinExistence type="predicted"/>